<evidence type="ECO:0000256" key="2">
    <source>
        <dbReference type="ARBA" id="ARBA00011238"/>
    </source>
</evidence>
<comment type="catalytic activity">
    <reaction evidence="13 14">
        <text>indole-3-pyruvate + 2 oxidized [2Fe-2S]-[ferredoxin] + CoA = (indol-3-yl)acetyl-CoA + 2 reduced [2Fe-2S]-[ferredoxin] + CO2 + H(+)</text>
        <dbReference type="Rhea" id="RHEA:12645"/>
        <dbReference type="Rhea" id="RHEA-COMP:10000"/>
        <dbReference type="Rhea" id="RHEA-COMP:10001"/>
        <dbReference type="ChEBI" id="CHEBI:15378"/>
        <dbReference type="ChEBI" id="CHEBI:16526"/>
        <dbReference type="ChEBI" id="CHEBI:17640"/>
        <dbReference type="ChEBI" id="CHEBI:33737"/>
        <dbReference type="ChEBI" id="CHEBI:33738"/>
        <dbReference type="ChEBI" id="CHEBI:57271"/>
        <dbReference type="ChEBI" id="CHEBI:57287"/>
        <dbReference type="EC" id="1.2.7.8"/>
    </reaction>
</comment>
<dbReference type="InterPro" id="IPR009014">
    <property type="entry name" value="Transketo_C/PFOR_II"/>
</dbReference>
<sequence length="533" mass="58927">MSEMVLLGDEAVAQGAIDAGLSIAYGYPGTPSTEIVEYLQEWKRKEDESLIASWCSNEKTAYEAAVAVSMMGKRALVTMKHVGLNVAADAFMNSVGYTIHGGLVLAVADDPGMHSSQNEQDSRYYADFARTICLEPRNQQEAYEMTKDAFELSEKLHLPVLLKLTTRISHSRAVIKRGEVRPKNEFNPSKDRSHWTNLPFLSRQNYEDLWQQRPVLAEISEKSDYNPLILNGNNRDVAVITTGLAYNYYKEAERDLENKPSHLHISFYPMPEDKIRELAGSAKRVIVIEEGYPFVERFLKGILPQAVQVDGKLNDVIPHLGEITPDICRKAMGLEAFEKAEIPEIEMPGRPPQLCKGCPHTDSYKALNEVMGEYENPVVTSDIGCYTLGYFAPHNAIHSCLDMGAAVTMARGAAEAGAHPVVGVIGDSTFMHTGIQGLVDMLSAGNKVTLMILDNSITAMTGMQQTIVESSGIINVVKGCGVSPEHVRTIIPLPKHHEENVKIIREEVEYNGVSVIIAQRACIHVVKRKYAKG</sequence>
<keyword evidence="6 14" id="KW-0004">4Fe-4S</keyword>
<evidence type="ECO:0000256" key="8">
    <source>
        <dbReference type="ARBA" id="ARBA00022982"/>
    </source>
</evidence>
<evidence type="ECO:0000256" key="5">
    <source>
        <dbReference type="ARBA" id="ARBA00022448"/>
    </source>
</evidence>
<evidence type="ECO:0000259" key="16">
    <source>
        <dbReference type="Pfam" id="PF02775"/>
    </source>
</evidence>
<comment type="subunit">
    <text evidence="2">Heterodimer of the IorA and IorB subunits.</text>
</comment>
<keyword evidence="5 14" id="KW-0813">Transport</keyword>
<dbReference type="Gene3D" id="3.40.50.920">
    <property type="match status" value="1"/>
</dbReference>
<feature type="domain" description="Thiamine pyrophosphate enzyme TPP-binding" evidence="16">
    <location>
        <begin position="382"/>
        <end position="468"/>
    </location>
</feature>
<dbReference type="PIRSF" id="PIRSF006439">
    <property type="entry name" value="Indolepyruvate_ferr_oxidored"/>
    <property type="match status" value="1"/>
</dbReference>
<dbReference type="EMBL" id="JACHGJ010000001">
    <property type="protein sequence ID" value="MBB6478846.1"/>
    <property type="molecule type" value="Genomic_DNA"/>
</dbReference>
<dbReference type="InterPro" id="IPR029061">
    <property type="entry name" value="THDP-binding"/>
</dbReference>
<evidence type="ECO:0000256" key="13">
    <source>
        <dbReference type="ARBA" id="ARBA00048332"/>
    </source>
</evidence>
<dbReference type="EC" id="1.2.7.8" evidence="3 14"/>
<dbReference type="InterPro" id="IPR011766">
    <property type="entry name" value="TPP_enzyme_TPP-bd"/>
</dbReference>
<dbReference type="CDD" id="cd02008">
    <property type="entry name" value="TPP_IOR_alpha"/>
    <property type="match status" value="1"/>
</dbReference>
<dbReference type="InterPro" id="IPR002880">
    <property type="entry name" value="Pyrv_Fd/Flavodoxin_OxRdtase_N"/>
</dbReference>
<dbReference type="GO" id="GO:0044281">
    <property type="term" value="P:small molecule metabolic process"/>
    <property type="evidence" value="ECO:0007669"/>
    <property type="project" value="UniProtKB-ARBA"/>
</dbReference>
<keyword evidence="18" id="KW-1185">Reference proteome</keyword>
<dbReference type="Proteomes" id="UP000587760">
    <property type="component" value="Unassembled WGS sequence"/>
</dbReference>
<dbReference type="FunFam" id="3.40.50.970:FF:000039">
    <property type="entry name" value="Indolepyruvate oxidoreductase subunit IorA"/>
    <property type="match status" value="1"/>
</dbReference>
<dbReference type="AlphaFoldDB" id="A0A841R4V3"/>
<dbReference type="Pfam" id="PF02775">
    <property type="entry name" value="TPP_enzyme_C"/>
    <property type="match status" value="1"/>
</dbReference>
<evidence type="ECO:0000256" key="3">
    <source>
        <dbReference type="ARBA" id="ARBA00012812"/>
    </source>
</evidence>
<protein>
    <recommendedName>
        <fullName evidence="4 14">Indolepyruvate oxidoreductase subunit IorA</fullName>
        <shortName evidence="14">IOR</shortName>
        <ecNumber evidence="3 14">1.2.7.8</ecNumber>
    </recommendedName>
    <alternativeName>
        <fullName evidence="12 14">Indolepyruvate ferredoxin oxidoreductase subunit alpha</fullName>
    </alternativeName>
</protein>
<evidence type="ECO:0000256" key="9">
    <source>
        <dbReference type="ARBA" id="ARBA00023002"/>
    </source>
</evidence>
<comment type="function">
    <text evidence="1 14">Catalyzes the ferredoxin-dependent oxidative decarboxylation of arylpyruvates.</text>
</comment>
<keyword evidence="17" id="KW-0670">Pyruvate</keyword>
<name>A0A841R4V3_9SPIO</name>
<dbReference type="InterPro" id="IPR045025">
    <property type="entry name" value="HACL1-like"/>
</dbReference>
<keyword evidence="8 14" id="KW-0249">Electron transport</keyword>
<evidence type="ECO:0000313" key="18">
    <source>
        <dbReference type="Proteomes" id="UP000587760"/>
    </source>
</evidence>
<feature type="domain" description="Pyruvate flavodoxin/ferredoxin oxidoreductase pyrimidine binding" evidence="15">
    <location>
        <begin position="15"/>
        <end position="181"/>
    </location>
</feature>
<dbReference type="GO" id="GO:0046872">
    <property type="term" value="F:metal ion binding"/>
    <property type="evidence" value="ECO:0007669"/>
    <property type="project" value="UniProtKB-UniRule"/>
</dbReference>
<dbReference type="InterPro" id="IPR017721">
    <property type="entry name" value="IorA"/>
</dbReference>
<evidence type="ECO:0000256" key="12">
    <source>
        <dbReference type="ARBA" id="ARBA00030514"/>
    </source>
</evidence>
<evidence type="ECO:0000256" key="1">
    <source>
        <dbReference type="ARBA" id="ARBA00002995"/>
    </source>
</evidence>
<evidence type="ECO:0000313" key="17">
    <source>
        <dbReference type="EMBL" id="MBB6478846.1"/>
    </source>
</evidence>
<dbReference type="Pfam" id="PF01855">
    <property type="entry name" value="POR_N"/>
    <property type="match status" value="1"/>
</dbReference>
<evidence type="ECO:0000256" key="10">
    <source>
        <dbReference type="ARBA" id="ARBA00023004"/>
    </source>
</evidence>
<dbReference type="GO" id="GO:0030976">
    <property type="term" value="F:thiamine pyrophosphate binding"/>
    <property type="evidence" value="ECO:0007669"/>
    <property type="project" value="InterPro"/>
</dbReference>
<dbReference type="SUPFAM" id="SSF52922">
    <property type="entry name" value="TK C-terminal domain-like"/>
    <property type="match status" value="1"/>
</dbReference>
<evidence type="ECO:0000259" key="15">
    <source>
        <dbReference type="Pfam" id="PF01855"/>
    </source>
</evidence>
<reference evidence="17 18" key="1">
    <citation type="submission" date="2020-08" db="EMBL/GenBank/DDBJ databases">
        <title>Genomic Encyclopedia of Type Strains, Phase IV (KMG-IV): sequencing the most valuable type-strain genomes for metagenomic binning, comparative biology and taxonomic classification.</title>
        <authorList>
            <person name="Goeker M."/>
        </authorList>
    </citation>
    <scope>NUCLEOTIDE SEQUENCE [LARGE SCALE GENOMIC DNA]</scope>
    <source>
        <strain evidence="17 18">DSM 2461</strain>
    </source>
</reference>
<keyword evidence="10 14" id="KW-0408">Iron</keyword>
<dbReference type="GO" id="GO:0043805">
    <property type="term" value="F:indolepyruvate ferredoxin oxidoreductase activity"/>
    <property type="evidence" value="ECO:0007669"/>
    <property type="project" value="UniProtKB-UniRule"/>
</dbReference>
<gene>
    <name evidence="17" type="ORF">HNR50_000479</name>
</gene>
<organism evidence="17 18">
    <name type="scientific">Spirochaeta isovalerica</name>
    <dbReference type="NCBI Taxonomy" id="150"/>
    <lineage>
        <taxon>Bacteria</taxon>
        <taxon>Pseudomonadati</taxon>
        <taxon>Spirochaetota</taxon>
        <taxon>Spirochaetia</taxon>
        <taxon>Spirochaetales</taxon>
        <taxon>Spirochaetaceae</taxon>
        <taxon>Spirochaeta</taxon>
    </lineage>
</organism>
<evidence type="ECO:0000256" key="11">
    <source>
        <dbReference type="ARBA" id="ARBA00023014"/>
    </source>
</evidence>
<dbReference type="SUPFAM" id="SSF52518">
    <property type="entry name" value="Thiamin diphosphate-binding fold (THDP-binding)"/>
    <property type="match status" value="2"/>
</dbReference>
<evidence type="ECO:0000256" key="4">
    <source>
        <dbReference type="ARBA" id="ARBA00017710"/>
    </source>
</evidence>
<keyword evidence="11 14" id="KW-0411">Iron-sulfur</keyword>
<proteinExistence type="predicted"/>
<keyword evidence="9 14" id="KW-0560">Oxidoreductase</keyword>
<dbReference type="CDD" id="cd07034">
    <property type="entry name" value="TPP_PYR_PFOR_IOR-alpha_like"/>
    <property type="match status" value="1"/>
</dbReference>
<dbReference type="GO" id="GO:0051539">
    <property type="term" value="F:4 iron, 4 sulfur cluster binding"/>
    <property type="evidence" value="ECO:0007669"/>
    <property type="project" value="UniProtKB-UniRule"/>
</dbReference>
<dbReference type="PANTHER" id="PTHR43710">
    <property type="entry name" value="2-HYDROXYACYL-COA LYASE"/>
    <property type="match status" value="1"/>
</dbReference>
<evidence type="ECO:0000256" key="6">
    <source>
        <dbReference type="ARBA" id="ARBA00022485"/>
    </source>
</evidence>
<accession>A0A841R4V3</accession>
<evidence type="ECO:0000256" key="14">
    <source>
        <dbReference type="PIRNR" id="PIRNR006439"/>
    </source>
</evidence>
<dbReference type="PANTHER" id="PTHR43710:SF5">
    <property type="entry name" value="INDOLEPYRUVATE FERREDOXIN OXIDOREDUCTASE ALPHA SUBUNIT"/>
    <property type="match status" value="1"/>
</dbReference>
<evidence type="ECO:0000256" key="7">
    <source>
        <dbReference type="ARBA" id="ARBA00022723"/>
    </source>
</evidence>
<comment type="caution">
    <text evidence="17">The sequence shown here is derived from an EMBL/GenBank/DDBJ whole genome shotgun (WGS) entry which is preliminary data.</text>
</comment>
<keyword evidence="7 14" id="KW-0479">Metal-binding</keyword>
<dbReference type="Gene3D" id="3.40.50.970">
    <property type="match status" value="2"/>
</dbReference>
<comment type="cofactor">
    <cofactor evidence="14">
        <name>[4Fe-4S] cluster</name>
        <dbReference type="ChEBI" id="CHEBI:49883"/>
    </cofactor>
    <text evidence="14">Binds 2 [4Fe-4S] clusters. In this family the first cluster has a non-standard and varying [4Fe-4S] binding motif CX(2)CX(2)CX(4-5)CP.</text>
</comment>
<dbReference type="RefSeq" id="WP_184743186.1">
    <property type="nucleotide sequence ID" value="NZ_JACHGJ010000001.1"/>
</dbReference>